<dbReference type="InterPro" id="IPR044720">
    <property type="entry name" value="HVO_2753-like"/>
</dbReference>
<dbReference type="EMBL" id="DUFW01000066">
    <property type="protein sequence ID" value="HIH21764.1"/>
    <property type="molecule type" value="Genomic_DNA"/>
</dbReference>
<dbReference type="AlphaFoldDB" id="A0A7J4JW98"/>
<reference evidence="3" key="3">
    <citation type="submission" date="2021-05" db="EMBL/GenBank/DDBJ databases">
        <title>Protein family content uncovers lineage relationships and bacterial pathway maintenance mechanisms in DPANN archaea.</title>
        <authorList>
            <person name="Castelle C.J."/>
            <person name="Meheust R."/>
            <person name="Jaffe A.L."/>
            <person name="Seitz K."/>
            <person name="Gong X."/>
            <person name="Baker B.J."/>
            <person name="Banfield J.F."/>
        </authorList>
    </citation>
    <scope>NUCLEOTIDE SEQUENCE</scope>
    <source>
        <strain evidence="3">RIFCSPLOWO2_01_FULL_43_13</strain>
    </source>
</reference>
<accession>A0A7J4JW98</accession>
<gene>
    <name evidence="2" type="ORF">HA222_03870</name>
    <name evidence="3" type="ORF">J4478_04740</name>
</gene>
<proteinExistence type="predicted"/>
<dbReference type="Proteomes" id="UP000680185">
    <property type="component" value="Unassembled WGS sequence"/>
</dbReference>
<name>A0A7J4JW98_9ARCH</name>
<evidence type="ECO:0000313" key="2">
    <source>
        <dbReference type="EMBL" id="HIH21764.1"/>
    </source>
</evidence>
<reference evidence="3" key="2">
    <citation type="submission" date="2021-03" db="EMBL/GenBank/DDBJ databases">
        <authorList>
            <person name="Jaffe A."/>
        </authorList>
    </citation>
    <scope>NUCLEOTIDE SEQUENCE</scope>
    <source>
        <strain evidence="3">RIFCSPLOWO2_01_FULL_43_13</strain>
    </source>
</reference>
<dbReference type="InterPro" id="IPR011668">
    <property type="entry name" value="HVO_2753-like_ZBP"/>
</dbReference>
<dbReference type="Proteomes" id="UP000590964">
    <property type="component" value="Unassembled WGS sequence"/>
</dbReference>
<dbReference type="PANTHER" id="PTHR40733:SF1">
    <property type="entry name" value="SMALL ZINC FINGER PROTEIN HVO-2753-LIKE ZINC-BINDING POCKET DOMAIN-CONTAINING PROTEIN"/>
    <property type="match status" value="1"/>
</dbReference>
<reference evidence="2" key="1">
    <citation type="journal article" date="2020" name="bioRxiv">
        <title>A rank-normalized archaeal taxonomy based on genome phylogeny resolves widespread incomplete and uneven classifications.</title>
        <authorList>
            <person name="Rinke C."/>
            <person name="Chuvochina M."/>
            <person name="Mussig A.J."/>
            <person name="Chaumeil P.-A."/>
            <person name="Waite D.W."/>
            <person name="Whitman W.B."/>
            <person name="Parks D.H."/>
            <person name="Hugenholtz P."/>
        </authorList>
    </citation>
    <scope>NUCLEOTIDE SEQUENCE</scope>
    <source>
        <strain evidence="2">UBA10191</strain>
    </source>
</reference>
<evidence type="ECO:0000313" key="3">
    <source>
        <dbReference type="EMBL" id="MBS3058676.1"/>
    </source>
</evidence>
<organism evidence="2 4">
    <name type="scientific">Candidatus Iainarchaeum sp</name>
    <dbReference type="NCBI Taxonomy" id="3101447"/>
    <lineage>
        <taxon>Archaea</taxon>
        <taxon>Candidatus Iainarchaeota</taxon>
        <taxon>Candidatus Iainarchaeia</taxon>
        <taxon>Candidatus Iainarchaeales</taxon>
        <taxon>Candidatus Iainarchaeaceae</taxon>
        <taxon>Candidatus Iainarchaeum</taxon>
    </lineage>
</organism>
<sequence>MKVCSSCNVQVFKDFGEFKCPKCFKASIVRCKNCKQTSKNYTCTECGFTGP</sequence>
<dbReference type="PANTHER" id="PTHR40733">
    <property type="entry name" value="ZINC-RIBBON RNA-BINDING PROTEIN INVOLVED IN TRANSLATION-RELATED"/>
    <property type="match status" value="1"/>
</dbReference>
<evidence type="ECO:0000313" key="4">
    <source>
        <dbReference type="Proteomes" id="UP000590964"/>
    </source>
</evidence>
<protein>
    <submittedName>
        <fullName evidence="2">RNA-binding protein</fullName>
    </submittedName>
</protein>
<evidence type="ECO:0000259" key="1">
    <source>
        <dbReference type="Pfam" id="PF07754"/>
    </source>
</evidence>
<dbReference type="EMBL" id="JAGVWB010000032">
    <property type="protein sequence ID" value="MBS3058676.1"/>
    <property type="molecule type" value="Genomic_DNA"/>
</dbReference>
<dbReference type="Pfam" id="PF07754">
    <property type="entry name" value="HVO_2753_ZBP"/>
    <property type="match status" value="1"/>
</dbReference>
<feature type="domain" description="Small zinc finger protein HVO-2753-like zinc-binding pocket" evidence="1">
    <location>
        <begin position="4"/>
        <end position="47"/>
    </location>
</feature>
<comment type="caution">
    <text evidence="2">The sequence shown here is derived from an EMBL/GenBank/DDBJ whole genome shotgun (WGS) entry which is preliminary data.</text>
</comment>